<keyword evidence="4" id="KW-0812">Transmembrane</keyword>
<dbReference type="PANTHER" id="PTHR11566">
    <property type="entry name" value="DYNAMIN"/>
    <property type="match status" value="1"/>
</dbReference>
<evidence type="ECO:0000256" key="12">
    <source>
        <dbReference type="ARBA" id="ARBA00023121"/>
    </source>
</evidence>
<evidence type="ECO:0000256" key="11">
    <source>
        <dbReference type="ARBA" id="ARBA00023054"/>
    </source>
</evidence>
<dbReference type="InterPro" id="IPR030381">
    <property type="entry name" value="G_DYNAMIN_dom"/>
</dbReference>
<dbReference type="CDD" id="cd08771">
    <property type="entry name" value="DLP_1"/>
    <property type="match status" value="1"/>
</dbReference>
<evidence type="ECO:0000256" key="8">
    <source>
        <dbReference type="ARBA" id="ARBA00022801"/>
    </source>
</evidence>
<evidence type="ECO:0000256" key="19">
    <source>
        <dbReference type="ARBA" id="ARBA00063873"/>
    </source>
</evidence>
<sequence length="923" mass="106353">MTEIDEINFLFSVACRKLVSSNMGVRCLVPLQKLHPLSRAIHHRYSGNNNPQRPPHRMAARHFTSMSRLPMRPPKPAPGSWGRGHQQQRNFWVARLAARLLRLRYLLLGTAVGGGYTAKKTYEEWKDMLPDFSEYSWIIPDSVWELSEQIDLDKLAKALPEMEEIAKLLPDFNKIGENFTFLKSLLSSGESTKSEHSKEILKLEITTLKYQRMLERLEKENKELRKVVLQKDDKGIHQRKVKKYLIDLYSEVLDILSDYDANYNTQDHLPRVVVVGDQSAGKTSVLEMIAQARIFPRGSGEMMTRSPVKVTLSEGPHHVAMFKDSGREFDLTKEDDLAALRREIELRMRKSVKEGQTVSSETISLSVKGPGLQRMVLVDLPGVISTVTTGMASDTKETIFSMSRAYMQNPNAIILCIQDGSVDAERSIVTDLVSQMDPQRKRTIFVLTKVDLAEKNLASPSRIQQIVEGKLFPMKALGYFAVVTGRGSSGESIDSIKDYEEDFFQNSRLLRDGMLKAHQVTTKNLSLAVSDCFWKMVRESVEQQADVFKGEFYTPINTLMNYPRSGTGVALLASLQEAILQKKLWERVSTHVIENIYLPAAQTMDSGTFNTTVDIKLKQWTDKQLPHKALEIAWETLQEEFARFMAEYKGKDQDDIFDKLKEAVKDESIKRHKWNERAMDSLRVIQHNALEDRSITDKPQWDAAIQFMDETLQSRLKDTDSVIRDMVGPDWKERWMNWKNRSPDQHIRNETKNELERLLKLHDEHTAYLANDEVTTVRKNLEGRGVEVDPVLIKDTWHQLYRRHFLQKALAHCSLCKRGFYYYQRHFVDSELECNDVVLFWRIQRMLVITANTLRQQLTNTEVRRLEKNVKEVLEDFGEDMEKKTQLITGRRVQLAEDLSKTHTHTHTCKPNSKTLVCSVFGV</sequence>
<evidence type="ECO:0000256" key="17">
    <source>
        <dbReference type="ARBA" id="ARBA00044791"/>
    </source>
</evidence>
<evidence type="ECO:0000256" key="1">
    <source>
        <dbReference type="ARBA" id="ARBA00004434"/>
    </source>
</evidence>
<dbReference type="InterPro" id="IPR045817">
    <property type="entry name" value="OPA1_C"/>
</dbReference>
<reference evidence="23 24" key="1">
    <citation type="journal article" date="2014" name="Nat. Genet.">
        <title>Whole-genome sequence of a flatfish provides insights into ZW sex chromosome evolution and adaptation to a benthic lifestyle.</title>
        <authorList>
            <person name="Chen S."/>
            <person name="Zhang G."/>
            <person name="Shao C."/>
            <person name="Huang Q."/>
            <person name="Liu G."/>
            <person name="Zhang P."/>
            <person name="Song W."/>
            <person name="An N."/>
            <person name="Chalopin D."/>
            <person name="Volff J.N."/>
            <person name="Hong Y."/>
            <person name="Li Q."/>
            <person name="Sha Z."/>
            <person name="Zhou H."/>
            <person name="Xie M."/>
            <person name="Yu Q."/>
            <person name="Liu Y."/>
            <person name="Xiang H."/>
            <person name="Wang N."/>
            <person name="Wu K."/>
            <person name="Yang C."/>
            <person name="Zhou Q."/>
            <person name="Liao X."/>
            <person name="Yang L."/>
            <person name="Hu Q."/>
            <person name="Zhang J."/>
            <person name="Meng L."/>
            <person name="Jin L."/>
            <person name="Tian Y."/>
            <person name="Lian J."/>
            <person name="Yang J."/>
            <person name="Miao G."/>
            <person name="Liu S."/>
            <person name="Liang Z."/>
            <person name="Yan F."/>
            <person name="Li Y."/>
            <person name="Sun B."/>
            <person name="Zhang H."/>
            <person name="Zhang J."/>
            <person name="Zhu Y."/>
            <person name="Du M."/>
            <person name="Zhao Y."/>
            <person name="Schartl M."/>
            <person name="Tang Q."/>
            <person name="Wang J."/>
        </authorList>
    </citation>
    <scope>NUCLEOTIDE SEQUENCE</scope>
</reference>
<reference evidence="23" key="2">
    <citation type="submission" date="2025-08" db="UniProtKB">
        <authorList>
            <consortium name="Ensembl"/>
        </authorList>
    </citation>
    <scope>IDENTIFICATION</scope>
</reference>
<evidence type="ECO:0000256" key="21">
    <source>
        <dbReference type="SAM" id="Coils"/>
    </source>
</evidence>
<dbReference type="InterPro" id="IPR027417">
    <property type="entry name" value="P-loop_NTPase"/>
</dbReference>
<comment type="subcellular location">
    <subcellularLocation>
        <location evidence="1">Mitochondrion inner membrane</location>
        <topology evidence="1">Single-pass membrane protein</topology>
    </subcellularLocation>
    <subcellularLocation>
        <location evidence="2">Mitochondrion intermembrane space</location>
    </subcellularLocation>
</comment>
<keyword evidence="12" id="KW-0446">Lipid-binding</keyword>
<dbReference type="GO" id="GO:0048312">
    <property type="term" value="P:intracellular distribution of mitochondria"/>
    <property type="evidence" value="ECO:0007669"/>
    <property type="project" value="TreeGrafter"/>
</dbReference>
<keyword evidence="24" id="KW-1185">Reference proteome</keyword>
<dbReference type="GO" id="GO:0005525">
    <property type="term" value="F:GTP binding"/>
    <property type="evidence" value="ECO:0007669"/>
    <property type="project" value="UniProtKB-KW"/>
</dbReference>
<keyword evidence="15" id="KW-0472">Membrane</keyword>
<dbReference type="InterPro" id="IPR045063">
    <property type="entry name" value="Dynamin_N"/>
</dbReference>
<dbReference type="OMA" id="PYHIACF"/>
<name>A0A3P8W9W5_CYNSE</name>
<organism evidence="23 24">
    <name type="scientific">Cynoglossus semilaevis</name>
    <name type="common">Tongue sole</name>
    <dbReference type="NCBI Taxonomy" id="244447"/>
    <lineage>
        <taxon>Eukaryota</taxon>
        <taxon>Metazoa</taxon>
        <taxon>Chordata</taxon>
        <taxon>Craniata</taxon>
        <taxon>Vertebrata</taxon>
        <taxon>Euteleostomi</taxon>
        <taxon>Actinopterygii</taxon>
        <taxon>Neopterygii</taxon>
        <taxon>Teleostei</taxon>
        <taxon>Neoteleostei</taxon>
        <taxon>Acanthomorphata</taxon>
        <taxon>Carangaria</taxon>
        <taxon>Pleuronectiformes</taxon>
        <taxon>Pleuronectoidei</taxon>
        <taxon>Cynoglossidae</taxon>
        <taxon>Cynoglossinae</taxon>
        <taxon>Cynoglossus</taxon>
    </lineage>
</organism>
<dbReference type="EC" id="3.6.5.5" evidence="3"/>
<protein>
    <recommendedName>
        <fullName evidence="17">Dynamin-like GTPase OPA1, mitochondrial</fullName>
        <ecNumber evidence="3">3.6.5.5</ecNumber>
    </recommendedName>
    <alternativeName>
        <fullName evidence="20">Optic atrophy protein 1 homolog</fullName>
    </alternativeName>
</protein>
<evidence type="ECO:0000256" key="9">
    <source>
        <dbReference type="ARBA" id="ARBA00022946"/>
    </source>
</evidence>
<keyword evidence="13" id="KW-0496">Mitochondrion</keyword>
<dbReference type="GO" id="GO:0008017">
    <property type="term" value="F:microtubule binding"/>
    <property type="evidence" value="ECO:0007669"/>
    <property type="project" value="TreeGrafter"/>
</dbReference>
<dbReference type="GO" id="GO:0005758">
    <property type="term" value="C:mitochondrial intermembrane space"/>
    <property type="evidence" value="ECO:0007669"/>
    <property type="project" value="UniProtKB-SubCell"/>
</dbReference>
<evidence type="ECO:0000256" key="2">
    <source>
        <dbReference type="ARBA" id="ARBA00004569"/>
    </source>
</evidence>
<evidence type="ECO:0000259" key="22">
    <source>
        <dbReference type="PROSITE" id="PS51718"/>
    </source>
</evidence>
<evidence type="ECO:0000313" key="24">
    <source>
        <dbReference type="Proteomes" id="UP000265120"/>
    </source>
</evidence>
<feature type="coiled-coil region" evidence="21">
    <location>
        <begin position="200"/>
        <end position="234"/>
    </location>
</feature>
<dbReference type="Gene3D" id="3.40.50.300">
    <property type="entry name" value="P-loop containing nucleotide triphosphate hydrolases"/>
    <property type="match status" value="1"/>
</dbReference>
<dbReference type="InParanoid" id="A0A3P8W9W5"/>
<evidence type="ECO:0000256" key="6">
    <source>
        <dbReference type="ARBA" id="ARBA00022741"/>
    </source>
</evidence>
<evidence type="ECO:0000256" key="15">
    <source>
        <dbReference type="ARBA" id="ARBA00023136"/>
    </source>
</evidence>
<keyword evidence="14" id="KW-0342">GTP-binding</keyword>
<accession>A0A3P8W9W5</accession>
<keyword evidence="8" id="KW-0378">Hydrolase</keyword>
<keyword evidence="11 21" id="KW-0175">Coiled coil</keyword>
<dbReference type="Pfam" id="PF19434">
    <property type="entry name" value="OPA1_C"/>
    <property type="match status" value="1"/>
</dbReference>
<evidence type="ECO:0000256" key="3">
    <source>
        <dbReference type="ARBA" id="ARBA00011980"/>
    </source>
</evidence>
<dbReference type="STRING" id="244447.ENSCSEP00000022436"/>
<evidence type="ECO:0000256" key="4">
    <source>
        <dbReference type="ARBA" id="ARBA00022692"/>
    </source>
</evidence>
<dbReference type="Proteomes" id="UP000265120">
    <property type="component" value="Chromosome 2"/>
</dbReference>
<dbReference type="GO" id="GO:0008289">
    <property type="term" value="F:lipid binding"/>
    <property type="evidence" value="ECO:0007669"/>
    <property type="project" value="UniProtKB-KW"/>
</dbReference>
<evidence type="ECO:0000256" key="5">
    <source>
        <dbReference type="ARBA" id="ARBA00022703"/>
    </source>
</evidence>
<keyword evidence="7" id="KW-0999">Mitochondrion inner membrane</keyword>
<dbReference type="GO" id="GO:0016559">
    <property type="term" value="P:peroxisome fission"/>
    <property type="evidence" value="ECO:0007669"/>
    <property type="project" value="TreeGrafter"/>
</dbReference>
<dbReference type="SUPFAM" id="SSF52540">
    <property type="entry name" value="P-loop containing nucleoside triphosphate hydrolases"/>
    <property type="match status" value="1"/>
</dbReference>
<evidence type="ECO:0000256" key="13">
    <source>
        <dbReference type="ARBA" id="ARBA00023128"/>
    </source>
</evidence>
<dbReference type="GO" id="GO:0043009">
    <property type="term" value="P:chordate embryonic development"/>
    <property type="evidence" value="ECO:0007669"/>
    <property type="project" value="Ensembl"/>
</dbReference>
<dbReference type="Ensembl" id="ENSCSET00000022722.1">
    <property type="protein sequence ID" value="ENSCSEP00000022436.1"/>
    <property type="gene ID" value="ENSCSEG00000014266.1"/>
</dbReference>
<keyword evidence="5" id="KW-0053">Apoptosis</keyword>
<dbReference type="GO" id="GO:0008053">
    <property type="term" value="P:mitochondrial fusion"/>
    <property type="evidence" value="ECO:0007669"/>
    <property type="project" value="TreeGrafter"/>
</dbReference>
<dbReference type="InterPro" id="IPR001401">
    <property type="entry name" value="Dynamin_GTPase"/>
</dbReference>
<comment type="catalytic activity">
    <reaction evidence="18">
        <text>GTP + H2O = GDP + phosphate + H(+)</text>
        <dbReference type="Rhea" id="RHEA:19669"/>
        <dbReference type="ChEBI" id="CHEBI:15377"/>
        <dbReference type="ChEBI" id="CHEBI:15378"/>
        <dbReference type="ChEBI" id="CHEBI:37565"/>
        <dbReference type="ChEBI" id="CHEBI:43474"/>
        <dbReference type="ChEBI" id="CHEBI:58189"/>
        <dbReference type="EC" id="3.6.5.5"/>
    </reaction>
</comment>
<dbReference type="GO" id="GO:0005743">
    <property type="term" value="C:mitochondrial inner membrane"/>
    <property type="evidence" value="ECO:0007669"/>
    <property type="project" value="UniProtKB-SubCell"/>
</dbReference>
<dbReference type="GO" id="GO:0055015">
    <property type="term" value="P:ventricular cardiac muscle cell development"/>
    <property type="evidence" value="ECO:0007669"/>
    <property type="project" value="Ensembl"/>
</dbReference>
<dbReference type="Pfam" id="PF00350">
    <property type="entry name" value="Dynamin_N"/>
    <property type="match status" value="1"/>
</dbReference>
<dbReference type="PROSITE" id="PS51718">
    <property type="entry name" value="G_DYNAMIN_2"/>
    <property type="match status" value="1"/>
</dbReference>
<dbReference type="GO" id="GO:0006915">
    <property type="term" value="P:apoptotic process"/>
    <property type="evidence" value="ECO:0007669"/>
    <property type="project" value="UniProtKB-KW"/>
</dbReference>
<dbReference type="GO" id="GO:0006897">
    <property type="term" value="P:endocytosis"/>
    <property type="evidence" value="ECO:0007669"/>
    <property type="project" value="TreeGrafter"/>
</dbReference>
<evidence type="ECO:0000256" key="7">
    <source>
        <dbReference type="ARBA" id="ARBA00022792"/>
    </source>
</evidence>
<dbReference type="PRINTS" id="PR00195">
    <property type="entry name" value="DYNAMIN"/>
</dbReference>
<dbReference type="FunFam" id="3.40.50.300:FF:000171">
    <property type="entry name" value="Dynamin-like 120 kDa protein, mitochondrial"/>
    <property type="match status" value="1"/>
</dbReference>
<comment type="subunit">
    <text evidence="19">Oligomeric complex consisting of membrane-bound and soluble forms of OPA1.</text>
</comment>
<keyword evidence="16" id="KW-1015">Disulfide bond</keyword>
<dbReference type="GO" id="GO:0005874">
    <property type="term" value="C:microtubule"/>
    <property type="evidence" value="ECO:0007669"/>
    <property type="project" value="TreeGrafter"/>
</dbReference>
<keyword evidence="10" id="KW-1133">Transmembrane helix</keyword>
<evidence type="ECO:0000256" key="10">
    <source>
        <dbReference type="ARBA" id="ARBA00022989"/>
    </source>
</evidence>
<evidence type="ECO:0000256" key="16">
    <source>
        <dbReference type="ARBA" id="ARBA00023157"/>
    </source>
</evidence>
<evidence type="ECO:0000256" key="14">
    <source>
        <dbReference type="ARBA" id="ARBA00023134"/>
    </source>
</evidence>
<dbReference type="SMART" id="SM00053">
    <property type="entry name" value="DYNc"/>
    <property type="match status" value="1"/>
</dbReference>
<keyword evidence="6" id="KW-0547">Nucleotide-binding</keyword>
<proteinExistence type="predicted"/>
<dbReference type="FunCoup" id="A0A3P8W9W5">
    <property type="interactions" value="1889"/>
</dbReference>
<dbReference type="GO" id="GO:0003924">
    <property type="term" value="F:GTPase activity"/>
    <property type="evidence" value="ECO:0007669"/>
    <property type="project" value="InterPro"/>
</dbReference>
<keyword evidence="9" id="KW-0809">Transit peptide</keyword>
<feature type="domain" description="Dynamin-type G" evidence="22">
    <location>
        <begin position="266"/>
        <end position="542"/>
    </location>
</feature>
<evidence type="ECO:0000256" key="20">
    <source>
        <dbReference type="ARBA" id="ARBA00083666"/>
    </source>
</evidence>
<evidence type="ECO:0000256" key="18">
    <source>
        <dbReference type="ARBA" id="ARBA00048040"/>
    </source>
</evidence>
<dbReference type="AlphaFoldDB" id="A0A3P8W9W5"/>
<dbReference type="PANTHER" id="PTHR11566:SF67">
    <property type="entry name" value="DYNAMIN-LIKE 120 KDA PROTEIN, MITOCHONDRIAL"/>
    <property type="match status" value="1"/>
</dbReference>
<evidence type="ECO:0000313" key="23">
    <source>
        <dbReference type="Ensembl" id="ENSCSEP00000022436.1"/>
    </source>
</evidence>
<dbReference type="GO" id="GO:0000266">
    <property type="term" value="P:mitochondrial fission"/>
    <property type="evidence" value="ECO:0007669"/>
    <property type="project" value="TreeGrafter"/>
</dbReference>
<reference evidence="23" key="3">
    <citation type="submission" date="2025-09" db="UniProtKB">
        <authorList>
            <consortium name="Ensembl"/>
        </authorList>
    </citation>
    <scope>IDENTIFICATION</scope>
</reference>
<dbReference type="InterPro" id="IPR022812">
    <property type="entry name" value="Dynamin"/>
</dbReference>
<dbReference type="GeneTree" id="ENSGT00550000074851"/>